<keyword evidence="1" id="KW-0812">Transmembrane</keyword>
<accession>A0A852YIU5</accession>
<dbReference type="AlphaFoldDB" id="A0A852YIU5"/>
<proteinExistence type="predicted"/>
<comment type="caution">
    <text evidence="2">The sequence shown here is derived from an EMBL/GenBank/DDBJ whole genome shotgun (WGS) entry which is preliminary data.</text>
</comment>
<protein>
    <submittedName>
        <fullName evidence="2">High-affinity Fe2+/Pb2+ permease</fullName>
    </submittedName>
</protein>
<feature type="transmembrane region" description="Helical" evidence="1">
    <location>
        <begin position="37"/>
        <end position="59"/>
    </location>
</feature>
<organism evidence="2 3">
    <name type="scientific">Schumannella luteola</name>
    <dbReference type="NCBI Taxonomy" id="472059"/>
    <lineage>
        <taxon>Bacteria</taxon>
        <taxon>Bacillati</taxon>
        <taxon>Actinomycetota</taxon>
        <taxon>Actinomycetes</taxon>
        <taxon>Micrococcales</taxon>
        <taxon>Microbacteriaceae</taxon>
        <taxon>Schumannella</taxon>
    </lineage>
</organism>
<feature type="transmembrane region" description="Helical" evidence="1">
    <location>
        <begin position="12"/>
        <end position="31"/>
    </location>
</feature>
<evidence type="ECO:0000256" key="1">
    <source>
        <dbReference type="SAM" id="Phobius"/>
    </source>
</evidence>
<reference evidence="2 3" key="1">
    <citation type="submission" date="2020-07" db="EMBL/GenBank/DDBJ databases">
        <title>Sequencing the genomes of 1000 actinobacteria strains.</title>
        <authorList>
            <person name="Klenk H.-P."/>
        </authorList>
    </citation>
    <scope>NUCLEOTIDE SEQUENCE [LARGE SCALE GENOMIC DNA]</scope>
    <source>
        <strain evidence="2 3">DSM 23141</strain>
    </source>
</reference>
<dbReference type="Proteomes" id="UP000553888">
    <property type="component" value="Unassembled WGS sequence"/>
</dbReference>
<sequence>MNDPGRMAKRVIVTQSLSLAIAIAVLVWGTLSGKTALLVLGFVLLVAAAAMLGVGVWLLRRSRPAPRG</sequence>
<keyword evidence="3" id="KW-1185">Reference proteome</keyword>
<evidence type="ECO:0000313" key="2">
    <source>
        <dbReference type="EMBL" id="NYG99847.1"/>
    </source>
</evidence>
<keyword evidence="1" id="KW-1133">Transmembrane helix</keyword>
<evidence type="ECO:0000313" key="3">
    <source>
        <dbReference type="Proteomes" id="UP000553888"/>
    </source>
</evidence>
<dbReference type="RefSeq" id="WP_179568296.1">
    <property type="nucleotide sequence ID" value="NZ_JACBZY010000001.1"/>
</dbReference>
<gene>
    <name evidence="2" type="ORF">BJ979_002473</name>
</gene>
<keyword evidence="1" id="KW-0472">Membrane</keyword>
<dbReference type="EMBL" id="JACBZY010000001">
    <property type="protein sequence ID" value="NYG99847.1"/>
    <property type="molecule type" value="Genomic_DNA"/>
</dbReference>
<name>A0A852YIU5_9MICO</name>